<feature type="transmembrane region" description="Helical" evidence="3">
    <location>
        <begin position="31"/>
        <end position="49"/>
    </location>
</feature>
<dbReference type="EMBL" id="PDJQ01000001">
    <property type="protein sequence ID" value="PFG74674.1"/>
    <property type="molecule type" value="Genomic_DNA"/>
</dbReference>
<protein>
    <submittedName>
        <fullName evidence="5">Glycosyl hydrolase family 18 (Putative chitinase)</fullName>
    </submittedName>
</protein>
<name>A0A2A9HF90_TEPT2</name>
<gene>
    <name evidence="5" type="ORF">A9A59_1911</name>
</gene>
<sequence length="567" mass="60460">MMRGGSRLPWGAGGGNQVFGGRPGQRPTARVAALAAILVGVALLGWFGYGRLCGGGDCVEVYCPSDRNIAAPDGYEFASRIFELNPKVQATQPGFDLQVQAALLKPATDGRMLSFFRYDEVAKRWEPVAPAVPDAQGAVVTGTFKDAPAVIAVLRRNTPAGEVVAYLPHNATLNQQAIPHVTIVHPIDFAPSADGGVAGELSRTIPKSSTYEVYPVIAANASVPGQVAVVESLLADARSRTNHVQQIVAKVNEAGVNGIDIAYLDLPATQRTSFTLFIGELAEVLHAQGKKVTVTLPSPIKTQNRIDEGAYDYQAIAERVDLIKIAPYRDQATFRLVMPEVLAFLTGRVQPSKLVLTVSPYATETGGETINRLTLIDAMNIATRISIRAQAEAITVSTQVDVAGTNIDRDEGLTGIRWYPETATVAFSYKQAQGGGSRTIYLENVFSIGFKLELIPTFRLGGVAIEDASENVLLGDIWPALVPFVTSGLPTLMQPNAEDLKPKWSVSGGTIEDTGRGSARWFTPSEPGTYTISLTLSDGAALFENSVDVVVRPRQAATTTPSPTAGN</sequence>
<dbReference type="SUPFAM" id="SSF51445">
    <property type="entry name" value="(Trans)glycosidases"/>
    <property type="match status" value="1"/>
</dbReference>
<dbReference type="PROSITE" id="PS51910">
    <property type="entry name" value="GH18_2"/>
    <property type="match status" value="1"/>
</dbReference>
<keyword evidence="3" id="KW-1133">Transmembrane helix</keyword>
<keyword evidence="1 5" id="KW-0378">Hydrolase</keyword>
<dbReference type="AlphaFoldDB" id="A0A2A9HF90"/>
<reference evidence="5 6" key="1">
    <citation type="submission" date="2017-09" db="EMBL/GenBank/DDBJ databases">
        <title>Sequencing the genomes of two abundant thermophiles in Great Basin hot springs: Thermocrinis jamiesonii and novel Chloroflexi Thermoflexus hugenholtzii.</title>
        <authorList>
            <person name="Hedlund B."/>
        </authorList>
    </citation>
    <scope>NUCLEOTIDE SEQUENCE [LARGE SCALE GENOMIC DNA]</scope>
    <source>
        <strain evidence="5 6">G233</strain>
    </source>
</reference>
<organism evidence="5 6">
    <name type="scientific">Tepidiforma thermophila (strain KCTC 52669 / CGMCC 1.13589 / G233)</name>
    <dbReference type="NCBI Taxonomy" id="2761530"/>
    <lineage>
        <taxon>Bacteria</taxon>
        <taxon>Bacillati</taxon>
        <taxon>Chloroflexota</taxon>
        <taxon>Tepidiformia</taxon>
        <taxon>Tepidiformales</taxon>
        <taxon>Tepidiformaceae</taxon>
        <taxon>Tepidiforma</taxon>
    </lineage>
</organism>
<dbReference type="InterPro" id="IPR051887">
    <property type="entry name" value="GH18_Domain-Containing"/>
</dbReference>
<dbReference type="GO" id="GO:0016798">
    <property type="term" value="F:hydrolase activity, acting on glycosyl bonds"/>
    <property type="evidence" value="ECO:0007669"/>
    <property type="project" value="UniProtKB-KW"/>
</dbReference>
<evidence type="ECO:0000256" key="1">
    <source>
        <dbReference type="ARBA" id="ARBA00022801"/>
    </source>
</evidence>
<evidence type="ECO:0000259" key="4">
    <source>
        <dbReference type="PROSITE" id="PS51910"/>
    </source>
</evidence>
<keyword evidence="3" id="KW-0472">Membrane</keyword>
<accession>A0A2A9HF90</accession>
<dbReference type="RefSeq" id="WP_098504043.1">
    <property type="nucleotide sequence ID" value="NZ_PDJQ01000001.1"/>
</dbReference>
<dbReference type="InterPro" id="IPR001223">
    <property type="entry name" value="Glyco_hydro18_cat"/>
</dbReference>
<dbReference type="Gene3D" id="3.20.20.80">
    <property type="entry name" value="Glycosidases"/>
    <property type="match status" value="1"/>
</dbReference>
<proteinExistence type="predicted"/>
<comment type="caution">
    <text evidence="5">The sequence shown here is derived from an EMBL/GenBank/DDBJ whole genome shotgun (WGS) entry which is preliminary data.</text>
</comment>
<dbReference type="Gene3D" id="3.10.50.10">
    <property type="match status" value="1"/>
</dbReference>
<dbReference type="InterPro" id="IPR017853">
    <property type="entry name" value="GH"/>
</dbReference>
<keyword evidence="6" id="KW-1185">Reference proteome</keyword>
<dbReference type="PANTHER" id="PTHR46290:SF1">
    <property type="entry name" value="DI-N-ACETYLCHITOBIASE"/>
    <property type="match status" value="1"/>
</dbReference>
<feature type="domain" description="GH18" evidence="4">
    <location>
        <begin position="161"/>
        <end position="484"/>
    </location>
</feature>
<evidence type="ECO:0000256" key="3">
    <source>
        <dbReference type="SAM" id="Phobius"/>
    </source>
</evidence>
<keyword evidence="2" id="KW-0326">Glycosidase</keyword>
<dbReference type="Proteomes" id="UP000223071">
    <property type="component" value="Unassembled WGS sequence"/>
</dbReference>
<dbReference type="Pfam" id="PF00704">
    <property type="entry name" value="Glyco_hydro_18"/>
    <property type="match status" value="1"/>
</dbReference>
<dbReference type="GO" id="GO:0009313">
    <property type="term" value="P:oligosaccharide catabolic process"/>
    <property type="evidence" value="ECO:0007669"/>
    <property type="project" value="TreeGrafter"/>
</dbReference>
<dbReference type="InterPro" id="IPR029070">
    <property type="entry name" value="Chitinase_insertion_sf"/>
</dbReference>
<evidence type="ECO:0000313" key="6">
    <source>
        <dbReference type="Proteomes" id="UP000223071"/>
    </source>
</evidence>
<dbReference type="PANTHER" id="PTHR46290">
    <property type="entry name" value="DI-N-ACETYLCHITOBIASE"/>
    <property type="match status" value="1"/>
</dbReference>
<keyword evidence="3" id="KW-0812">Transmembrane</keyword>
<evidence type="ECO:0000256" key="2">
    <source>
        <dbReference type="ARBA" id="ARBA00023295"/>
    </source>
</evidence>
<evidence type="ECO:0000313" key="5">
    <source>
        <dbReference type="EMBL" id="PFG74674.1"/>
    </source>
</evidence>